<dbReference type="EMBL" id="CAJNYT010002537">
    <property type="protein sequence ID" value="CAF3475514.1"/>
    <property type="molecule type" value="Genomic_DNA"/>
</dbReference>
<dbReference type="EMBL" id="CAJOBR010002649">
    <property type="protein sequence ID" value="CAF4695824.1"/>
    <property type="molecule type" value="Genomic_DNA"/>
</dbReference>
<dbReference type="Proteomes" id="UP000663848">
    <property type="component" value="Unassembled WGS sequence"/>
</dbReference>
<comment type="caution">
    <text evidence="2">The sequence shown here is derived from an EMBL/GenBank/DDBJ whole genome shotgun (WGS) entry which is preliminary data.</text>
</comment>
<protein>
    <submittedName>
        <fullName evidence="2">Uncharacterized protein</fullName>
    </submittedName>
</protein>
<accession>A0A821I5L5</accession>
<proteinExistence type="predicted"/>
<evidence type="ECO:0000313" key="2">
    <source>
        <dbReference type="EMBL" id="CAF4695824.1"/>
    </source>
</evidence>
<sequence>MIEHPLMGIWNVNTINLGTQIIIHIQRKIQDQQKFLLLHQIEQASIFEHYVQKNHIDLCYQSALVGPLANTLQEYNDLLTSTLVSSESSINDDLHSLISKRDSLPIVYSSVRRPNDLRDLIQYMLDKDMIQSLNNTDIYDLFLNFTHDLEQYLSHTSIFRTTILMVWVSVSLSQPHPHPHPEA</sequence>
<reference evidence="2" key="1">
    <citation type="submission" date="2021-02" db="EMBL/GenBank/DDBJ databases">
        <authorList>
            <person name="Nowell W R."/>
        </authorList>
    </citation>
    <scope>NUCLEOTIDE SEQUENCE</scope>
</reference>
<evidence type="ECO:0000313" key="3">
    <source>
        <dbReference type="Proteomes" id="UP000663848"/>
    </source>
</evidence>
<dbReference type="Proteomes" id="UP000663872">
    <property type="component" value="Unassembled WGS sequence"/>
</dbReference>
<dbReference type="AlphaFoldDB" id="A0A821I5L5"/>
<organism evidence="2 3">
    <name type="scientific">Rotaria socialis</name>
    <dbReference type="NCBI Taxonomy" id="392032"/>
    <lineage>
        <taxon>Eukaryota</taxon>
        <taxon>Metazoa</taxon>
        <taxon>Spiralia</taxon>
        <taxon>Gnathifera</taxon>
        <taxon>Rotifera</taxon>
        <taxon>Eurotatoria</taxon>
        <taxon>Bdelloidea</taxon>
        <taxon>Philodinida</taxon>
        <taxon>Philodinidae</taxon>
        <taxon>Rotaria</taxon>
    </lineage>
</organism>
<evidence type="ECO:0000313" key="1">
    <source>
        <dbReference type="EMBL" id="CAF3475514.1"/>
    </source>
</evidence>
<name>A0A821I5L5_9BILA</name>
<gene>
    <name evidence="1" type="ORF">GRG538_LOCUS15978</name>
    <name evidence="2" type="ORF">QYT958_LOCUS17480</name>
</gene>